<dbReference type="OrthoDB" id="1103217at2759"/>
<dbReference type="PANTHER" id="PTHR10903">
    <property type="entry name" value="GTPASE, IMAP FAMILY MEMBER-RELATED"/>
    <property type="match status" value="1"/>
</dbReference>
<dbReference type="Gene3D" id="3.40.50.300">
    <property type="entry name" value="P-loop containing nucleotide triphosphate hydrolases"/>
    <property type="match status" value="1"/>
</dbReference>
<accession>A0A565C4X1</accession>
<comment type="caution">
    <text evidence="5">The sequence shown here is derived from an EMBL/GenBank/DDBJ whole genome shotgun (WGS) entry which is preliminary data.</text>
</comment>
<keyword evidence="6" id="KW-1185">Reference proteome</keyword>
<dbReference type="PROSITE" id="PS51720">
    <property type="entry name" value="G_AIG1"/>
    <property type="match status" value="1"/>
</dbReference>
<keyword evidence="2" id="KW-0547">Nucleotide-binding</keyword>
<organism evidence="5 6">
    <name type="scientific">Arabis nemorensis</name>
    <dbReference type="NCBI Taxonomy" id="586526"/>
    <lineage>
        <taxon>Eukaryota</taxon>
        <taxon>Viridiplantae</taxon>
        <taxon>Streptophyta</taxon>
        <taxon>Embryophyta</taxon>
        <taxon>Tracheophyta</taxon>
        <taxon>Spermatophyta</taxon>
        <taxon>Magnoliopsida</taxon>
        <taxon>eudicotyledons</taxon>
        <taxon>Gunneridae</taxon>
        <taxon>Pentapetalae</taxon>
        <taxon>rosids</taxon>
        <taxon>malvids</taxon>
        <taxon>Brassicales</taxon>
        <taxon>Brassicaceae</taxon>
        <taxon>Arabideae</taxon>
        <taxon>Arabis</taxon>
    </lineage>
</organism>
<protein>
    <recommendedName>
        <fullName evidence="4">AIG1-type G domain-containing protein</fullName>
    </recommendedName>
</protein>
<dbReference type="GO" id="GO:0005525">
    <property type="term" value="F:GTP binding"/>
    <property type="evidence" value="ECO:0007669"/>
    <property type="project" value="UniProtKB-KW"/>
</dbReference>
<gene>
    <name evidence="5" type="ORF">ANE_LOCUS19103</name>
</gene>
<dbReference type="Proteomes" id="UP000489600">
    <property type="component" value="Unassembled WGS sequence"/>
</dbReference>
<dbReference type="EMBL" id="CABITT030000006">
    <property type="protein sequence ID" value="VVB08659.1"/>
    <property type="molecule type" value="Genomic_DNA"/>
</dbReference>
<dbReference type="PANTHER" id="PTHR10903:SF122">
    <property type="entry name" value="IMMUNE-ASSOCIATED NUCLEOTIDE-BINDING PROTEIN 11-RELATED"/>
    <property type="match status" value="1"/>
</dbReference>
<comment type="similarity">
    <text evidence="1">Belongs to the TRAFAC class TrmE-Era-EngA-EngB-Septin-like GTPase superfamily. AIG1/Toc34/Toc159-like paraseptin GTPase family. IAN subfamily.</text>
</comment>
<evidence type="ECO:0000313" key="6">
    <source>
        <dbReference type="Proteomes" id="UP000489600"/>
    </source>
</evidence>
<dbReference type="InterPro" id="IPR027417">
    <property type="entry name" value="P-loop_NTPase"/>
</dbReference>
<keyword evidence="3" id="KW-0342">GTP-binding</keyword>
<dbReference type="Pfam" id="PF04548">
    <property type="entry name" value="AIG1"/>
    <property type="match status" value="1"/>
</dbReference>
<dbReference type="SUPFAM" id="SSF52540">
    <property type="entry name" value="P-loop containing nucleoside triphosphate hydrolases"/>
    <property type="match status" value="1"/>
</dbReference>
<evidence type="ECO:0000256" key="2">
    <source>
        <dbReference type="ARBA" id="ARBA00022741"/>
    </source>
</evidence>
<dbReference type="InterPro" id="IPR045058">
    <property type="entry name" value="GIMA/IAN/Toc"/>
</dbReference>
<proteinExistence type="inferred from homology"/>
<dbReference type="AlphaFoldDB" id="A0A565C4X1"/>
<dbReference type="InterPro" id="IPR006703">
    <property type="entry name" value="G_AIG1"/>
</dbReference>
<dbReference type="FunFam" id="3.40.50.300:FF:000840">
    <property type="entry name" value="Immune-associated nucleotide-binding protein 9"/>
    <property type="match status" value="1"/>
</dbReference>
<evidence type="ECO:0000256" key="3">
    <source>
        <dbReference type="ARBA" id="ARBA00023134"/>
    </source>
</evidence>
<evidence type="ECO:0000259" key="4">
    <source>
        <dbReference type="PROSITE" id="PS51720"/>
    </source>
</evidence>
<feature type="domain" description="AIG1-type G" evidence="4">
    <location>
        <begin position="42"/>
        <end position="189"/>
    </location>
</feature>
<sequence>MGGGLVADDFSADRTELLMVPESSPEEKSVLEVSCDLVVQQKPSRTLVLLGRSGNGKSATGNSILGTQAFKSKRCASGVTTACELQSSTLSNGQILNIIDTPGLFSLSPSTEFTCREILNCLYLSKDGIDAVLVVFSVRNRLTEEGKSALFALKILFAQMKMHLKMMVKRWRNIWKSALISRLRSVLYS</sequence>
<reference evidence="5" key="1">
    <citation type="submission" date="2019-07" db="EMBL/GenBank/DDBJ databases">
        <authorList>
            <person name="Dittberner H."/>
        </authorList>
    </citation>
    <scope>NUCLEOTIDE SEQUENCE [LARGE SCALE GENOMIC DNA]</scope>
</reference>
<evidence type="ECO:0000256" key="1">
    <source>
        <dbReference type="ARBA" id="ARBA00008535"/>
    </source>
</evidence>
<name>A0A565C4X1_9BRAS</name>
<evidence type="ECO:0000313" key="5">
    <source>
        <dbReference type="EMBL" id="VVB08659.1"/>
    </source>
</evidence>